<evidence type="ECO:0000259" key="1">
    <source>
        <dbReference type="Pfam" id="PF26563"/>
    </source>
</evidence>
<dbReference type="AlphaFoldDB" id="A0A0B6F1B0"/>
<dbReference type="Pfam" id="PF26563">
    <property type="entry name" value="Rv3660c_N"/>
    <property type="match status" value="1"/>
</dbReference>
<keyword evidence="2" id="KW-0347">Helicase</keyword>
<dbReference type="OrthoDB" id="3252838at2"/>
<dbReference type="InterPro" id="IPR022521">
    <property type="entry name" value="Rv3660c"/>
</dbReference>
<dbReference type="GO" id="GO:0004386">
    <property type="term" value="F:helicase activity"/>
    <property type="evidence" value="ECO:0007669"/>
    <property type="project" value="UniProtKB-KW"/>
</dbReference>
<reference evidence="2 3" key="1">
    <citation type="journal article" date="2015" name="Genome Announc.">
        <title>Complete Genome Sequence and Annotation of Corynebacterium singulare DSM 44357, Isolated from a Human Semen Specimen.</title>
        <authorList>
            <person name="Merten M."/>
            <person name="Brinkrolf K."/>
            <person name="Albersmeier A."/>
            <person name="Kutter Y."/>
            <person name="Ruckert C."/>
            <person name="Tauch A."/>
        </authorList>
    </citation>
    <scope>NUCLEOTIDE SEQUENCE [LARGE SCALE GENOMIC DNA]</scope>
    <source>
        <strain evidence="2">IBS B52218</strain>
    </source>
</reference>
<dbReference type="RefSeq" id="WP_042528996.1">
    <property type="nucleotide sequence ID" value="NZ_CP010827.1"/>
</dbReference>
<dbReference type="GO" id="GO:0005524">
    <property type="term" value="F:ATP binding"/>
    <property type="evidence" value="ECO:0007669"/>
    <property type="project" value="TreeGrafter"/>
</dbReference>
<dbReference type="NCBIfam" id="TIGR03815">
    <property type="entry name" value="CpaE_hom_Actino"/>
    <property type="match status" value="1"/>
</dbReference>
<proteinExistence type="predicted"/>
<keyword evidence="2" id="KW-0547">Nucleotide-binding</keyword>
<dbReference type="GO" id="GO:0009898">
    <property type="term" value="C:cytoplasmic side of plasma membrane"/>
    <property type="evidence" value="ECO:0007669"/>
    <property type="project" value="TreeGrafter"/>
</dbReference>
<feature type="domain" description="Rv3660c-like CheY-like N-terminal" evidence="1">
    <location>
        <begin position="10"/>
        <end position="108"/>
    </location>
</feature>
<dbReference type="Gene3D" id="3.40.50.300">
    <property type="entry name" value="P-loop containing nucleotide triphosphate hydrolases"/>
    <property type="match status" value="1"/>
</dbReference>
<dbReference type="Proteomes" id="UP000031890">
    <property type="component" value="Chromosome"/>
</dbReference>
<dbReference type="GO" id="GO:0051782">
    <property type="term" value="P:negative regulation of cell division"/>
    <property type="evidence" value="ECO:0007669"/>
    <property type="project" value="TreeGrafter"/>
</dbReference>
<organism evidence="2 3">
    <name type="scientific">Corynebacterium singulare</name>
    <dbReference type="NCBI Taxonomy" id="161899"/>
    <lineage>
        <taxon>Bacteria</taxon>
        <taxon>Bacillati</taxon>
        <taxon>Actinomycetota</taxon>
        <taxon>Actinomycetes</taxon>
        <taxon>Mycobacteriales</taxon>
        <taxon>Corynebacteriaceae</taxon>
        <taxon>Corynebacterium</taxon>
    </lineage>
</organism>
<dbReference type="PANTHER" id="PTHR43384:SF11">
    <property type="entry name" value="SEPTUM SITE DETERMINING PROTEIN"/>
    <property type="match status" value="1"/>
</dbReference>
<gene>
    <name evidence="2" type="ORF">CSING_01300</name>
</gene>
<dbReference type="PANTHER" id="PTHR43384">
    <property type="entry name" value="SEPTUM SITE-DETERMINING PROTEIN MIND HOMOLOG, CHLOROPLASTIC-RELATED"/>
    <property type="match status" value="1"/>
</dbReference>
<dbReference type="GO" id="GO:0016887">
    <property type="term" value="F:ATP hydrolysis activity"/>
    <property type="evidence" value="ECO:0007669"/>
    <property type="project" value="TreeGrafter"/>
</dbReference>
<name>A0A0B6F1B0_9CORY</name>
<dbReference type="InterPro" id="IPR050625">
    <property type="entry name" value="ParA/MinD_ATPase"/>
</dbReference>
<sequence length="339" mass="34770">MSTFHLLIAVGDSALRAEAASTAAASTAEVSSVEDPRDFPRYLPKVDAVLADSLTASLVGSHPRVYFLAPDPGPIDYEAALRCHASAAFILPAQSKELLAALAADTHPETPTASAGLTIAVTGSAGGIGTSTLAAALARHAGAALLVDASPYSGGLDLLLGVENKPGARWPDLAAGTGTVDPGDLARALPTTPDGIAVLSAARTTSAGATALSATRRAAIMQAACAHPDIVVVDCPPWDIPDTADHVVVVTAAEVRSAAACAEIVAELRARPQECSVVLRHRQWSGIDEGDIAKLTHADPVTELPTVRGLTRVVETGGLPQRLPRPLSRAAKDVWEVLV</sequence>
<dbReference type="HOGENOM" id="CLU_042654_1_0_11"/>
<keyword evidence="2" id="KW-0378">Hydrolase</keyword>
<protein>
    <submittedName>
        <fullName evidence="2">Helicase/secretion neighborhood CpaE-like protein</fullName>
    </submittedName>
</protein>
<dbReference type="SUPFAM" id="SSF52540">
    <property type="entry name" value="P-loop containing nucleoside triphosphate hydrolases"/>
    <property type="match status" value="1"/>
</dbReference>
<dbReference type="KEGG" id="csx:CSING_01300"/>
<dbReference type="InterPro" id="IPR027417">
    <property type="entry name" value="P-loop_NTPase"/>
</dbReference>
<evidence type="ECO:0000313" key="3">
    <source>
        <dbReference type="Proteomes" id="UP000031890"/>
    </source>
</evidence>
<accession>A0A0B6F1B0</accession>
<keyword evidence="2" id="KW-0067">ATP-binding</keyword>
<evidence type="ECO:0000313" key="2">
    <source>
        <dbReference type="EMBL" id="AJI77821.1"/>
    </source>
</evidence>
<dbReference type="EMBL" id="CP010827">
    <property type="protein sequence ID" value="AJI77821.1"/>
    <property type="molecule type" value="Genomic_DNA"/>
</dbReference>
<dbReference type="STRING" id="161899.CSING_01300"/>
<dbReference type="InterPro" id="IPR059050">
    <property type="entry name" value="Rv3660c_N"/>
</dbReference>
<dbReference type="GO" id="GO:0005829">
    <property type="term" value="C:cytosol"/>
    <property type="evidence" value="ECO:0007669"/>
    <property type="project" value="TreeGrafter"/>
</dbReference>